<protein>
    <recommendedName>
        <fullName evidence="4">Integral membrane protein</fullName>
    </recommendedName>
</protein>
<keyword evidence="1" id="KW-0812">Transmembrane</keyword>
<keyword evidence="1" id="KW-0472">Membrane</keyword>
<feature type="transmembrane region" description="Helical" evidence="1">
    <location>
        <begin position="71"/>
        <end position="92"/>
    </location>
</feature>
<evidence type="ECO:0000313" key="3">
    <source>
        <dbReference type="Proteomes" id="UP000271573"/>
    </source>
</evidence>
<dbReference type="RefSeq" id="WP_125568179.1">
    <property type="nucleotide sequence ID" value="NZ_AP019307.1"/>
</dbReference>
<feature type="transmembrane region" description="Helical" evidence="1">
    <location>
        <begin position="41"/>
        <end position="59"/>
    </location>
</feature>
<dbReference type="AlphaFoldDB" id="A0A3G9IMG2"/>
<dbReference type="OrthoDB" id="9850591at2"/>
<reference evidence="2 3" key="1">
    <citation type="submission" date="2018-11" db="EMBL/GenBank/DDBJ databases">
        <title>Complete genome sequence of Nocardioides baekrokdamisoli strain KCTC 39748.</title>
        <authorList>
            <person name="Kang S.W."/>
            <person name="Lee K.C."/>
            <person name="Kim K.K."/>
            <person name="Kim J.S."/>
            <person name="Kim D.S."/>
            <person name="Ko S.H."/>
            <person name="Yang S.H."/>
            <person name="Shin Y.K."/>
            <person name="Lee J.S."/>
        </authorList>
    </citation>
    <scope>NUCLEOTIDE SEQUENCE [LARGE SCALE GENOMIC DNA]</scope>
    <source>
        <strain evidence="2 3">KCTC 39748</strain>
    </source>
</reference>
<name>A0A3G9IMG2_9ACTN</name>
<feature type="transmembrane region" description="Helical" evidence="1">
    <location>
        <begin position="12"/>
        <end position="29"/>
    </location>
</feature>
<feature type="transmembrane region" description="Helical" evidence="1">
    <location>
        <begin position="144"/>
        <end position="165"/>
    </location>
</feature>
<keyword evidence="1" id="KW-1133">Transmembrane helix</keyword>
<evidence type="ECO:0000313" key="2">
    <source>
        <dbReference type="EMBL" id="BBH17195.1"/>
    </source>
</evidence>
<evidence type="ECO:0000256" key="1">
    <source>
        <dbReference type="SAM" id="Phobius"/>
    </source>
</evidence>
<dbReference type="KEGG" id="nbe:Back2_14820"/>
<dbReference type="EMBL" id="AP019307">
    <property type="protein sequence ID" value="BBH17195.1"/>
    <property type="molecule type" value="Genomic_DNA"/>
</dbReference>
<sequence>MSSSKNTVDVTGLSFVDLLFALAVSEYLTVIDNRTLSAVDWWHVGVGGTLTIGSWIGFHNSRFRTTTRIEFFNRALFATLIDIALVVIYWLLPSKWIGGTNGIPRTPDAVGVAVLVGLAFLLYSAWDALSRRPSDARRHKTRRAVTYAFTAASIAIAAGVMLWSPTAPCKVIGVDVALICLLLGYRWTKDAVRARTAQASSNPD</sequence>
<feature type="transmembrane region" description="Helical" evidence="1">
    <location>
        <begin position="104"/>
        <end position="123"/>
    </location>
</feature>
<gene>
    <name evidence="2" type="ORF">Back2_14820</name>
</gene>
<accession>A0A3G9IMG2</accession>
<organism evidence="2 3">
    <name type="scientific">Nocardioides baekrokdamisoli</name>
    <dbReference type="NCBI Taxonomy" id="1804624"/>
    <lineage>
        <taxon>Bacteria</taxon>
        <taxon>Bacillati</taxon>
        <taxon>Actinomycetota</taxon>
        <taxon>Actinomycetes</taxon>
        <taxon>Propionibacteriales</taxon>
        <taxon>Nocardioidaceae</taxon>
        <taxon>Nocardioides</taxon>
    </lineage>
</organism>
<feature type="transmembrane region" description="Helical" evidence="1">
    <location>
        <begin position="171"/>
        <end position="188"/>
    </location>
</feature>
<evidence type="ECO:0008006" key="4">
    <source>
        <dbReference type="Google" id="ProtNLM"/>
    </source>
</evidence>
<proteinExistence type="predicted"/>
<keyword evidence="3" id="KW-1185">Reference proteome</keyword>
<dbReference type="Proteomes" id="UP000271573">
    <property type="component" value="Chromosome"/>
</dbReference>